<dbReference type="EMBL" id="BDIP01008026">
    <property type="protein sequence ID" value="GIQ91611.1"/>
    <property type="molecule type" value="Genomic_DNA"/>
</dbReference>
<sequence>LYLDLPLSQFQTSDYREGTGNVPLLEGTFPTTGSATGIPVILKEYNTDKPHELEHVRRELAVYSRVQDRHIVPCLGFLLEDKSCYVVLERFNCDLEEYLQRVCRN</sequence>
<dbReference type="Pfam" id="PF07714">
    <property type="entry name" value="PK_Tyr_Ser-Thr"/>
    <property type="match status" value="1"/>
</dbReference>
<dbReference type="Gene3D" id="3.30.200.20">
    <property type="entry name" value="Phosphorylase Kinase, domain 1"/>
    <property type="match status" value="1"/>
</dbReference>
<evidence type="ECO:0000259" key="1">
    <source>
        <dbReference type="Pfam" id="PF07714"/>
    </source>
</evidence>
<dbReference type="GO" id="GO:0004672">
    <property type="term" value="F:protein kinase activity"/>
    <property type="evidence" value="ECO:0007669"/>
    <property type="project" value="InterPro"/>
</dbReference>
<dbReference type="InterPro" id="IPR011009">
    <property type="entry name" value="Kinase-like_dom_sf"/>
</dbReference>
<comment type="caution">
    <text evidence="2">The sequence shown here is derived from an EMBL/GenBank/DDBJ whole genome shotgun (WGS) entry which is preliminary data.</text>
</comment>
<accession>A0A9K3DBE5</accession>
<feature type="domain" description="Serine-threonine/tyrosine-protein kinase catalytic" evidence="1">
    <location>
        <begin position="26"/>
        <end position="101"/>
    </location>
</feature>
<name>A0A9K3DBE5_9EUKA</name>
<dbReference type="SUPFAM" id="SSF56112">
    <property type="entry name" value="Protein kinase-like (PK-like)"/>
    <property type="match status" value="1"/>
</dbReference>
<evidence type="ECO:0000313" key="3">
    <source>
        <dbReference type="Proteomes" id="UP000265618"/>
    </source>
</evidence>
<feature type="non-terminal residue" evidence="2">
    <location>
        <position position="1"/>
    </location>
</feature>
<feature type="non-terminal residue" evidence="2">
    <location>
        <position position="105"/>
    </location>
</feature>
<reference evidence="2 3" key="1">
    <citation type="journal article" date="2018" name="PLoS ONE">
        <title>The draft genome of Kipferlia bialata reveals reductive genome evolution in fornicate parasites.</title>
        <authorList>
            <person name="Tanifuji G."/>
            <person name="Takabayashi S."/>
            <person name="Kume K."/>
            <person name="Takagi M."/>
            <person name="Nakayama T."/>
            <person name="Kamikawa R."/>
            <person name="Inagaki Y."/>
            <person name="Hashimoto T."/>
        </authorList>
    </citation>
    <scope>NUCLEOTIDE SEQUENCE [LARGE SCALE GENOMIC DNA]</scope>
    <source>
        <strain evidence="2">NY0173</strain>
    </source>
</reference>
<keyword evidence="3" id="KW-1185">Reference proteome</keyword>
<gene>
    <name evidence="2" type="ORF">KIPB_014953</name>
</gene>
<dbReference type="Gene3D" id="1.10.510.10">
    <property type="entry name" value="Transferase(Phosphotransferase) domain 1"/>
    <property type="match status" value="1"/>
</dbReference>
<dbReference type="InterPro" id="IPR001245">
    <property type="entry name" value="Ser-Thr/Tyr_kinase_cat_dom"/>
</dbReference>
<evidence type="ECO:0000313" key="2">
    <source>
        <dbReference type="EMBL" id="GIQ91611.1"/>
    </source>
</evidence>
<organism evidence="2 3">
    <name type="scientific">Kipferlia bialata</name>
    <dbReference type="NCBI Taxonomy" id="797122"/>
    <lineage>
        <taxon>Eukaryota</taxon>
        <taxon>Metamonada</taxon>
        <taxon>Carpediemonas-like organisms</taxon>
        <taxon>Kipferlia</taxon>
    </lineage>
</organism>
<dbReference type="AlphaFoldDB" id="A0A9K3DBE5"/>
<protein>
    <recommendedName>
        <fullName evidence="1">Serine-threonine/tyrosine-protein kinase catalytic domain-containing protein</fullName>
    </recommendedName>
</protein>
<dbReference type="Proteomes" id="UP000265618">
    <property type="component" value="Unassembled WGS sequence"/>
</dbReference>
<proteinExistence type="predicted"/>